<evidence type="ECO:0000313" key="3">
    <source>
        <dbReference type="Proteomes" id="UP000268162"/>
    </source>
</evidence>
<sequence>MPVLDSHVLGSSPVGVENALHLLKASASPQVCSSNSQTTCFQFPLSLGLTTLQPAPQVPRGFALQPTVVLSYPDVRLAGLRALHSFTPYRSSGTNGSSATAGKSANGQGASTLGGGGFARSGNTGGASHLSSASAAVSSLSFLPPCLTPSVRAVFGCGDATVELASAIYTWQGPAFDNPAADTDPAQAPQPFVQVVSAEDPYGVVDQGAAAPTRSVATTADPADRSAAPFHFPGISVPTSTIPSTTGSSTCLTQHAQTAPTDSSTAFAHHHEENPFATASHRSSVASPTGASADHRAIQVHVLNVTADWAETERISLVQITGLPDPQSVPWFADALVAWLTNPTRRDPVGSSATSPYNMPAVLANSQGSFANTPLAPTAAAAAAAAGASPSVMSGEGSQVLIMSPVRRVLIVAAADFKPNRGAEGQVHEFGSPFEEPIMHSASAPVSSTNLSFFSGSSNSRQMTPASLPRLDASTTVNDPFLHSLCSLLAVQGIPFTGLLYPAKRLPAYLSHSDTFAPRSTAYSTSSDAAESDAIDSTALVKEARLNSKFGEPIPVSSEDRKIVEALCYELDGLTGLPFNSQKGCQTQLRYQVRQALLSQHEQLVQDSMMYL</sequence>
<feature type="compositionally biased region" description="Low complexity" evidence="1">
    <location>
        <begin position="91"/>
        <end position="107"/>
    </location>
</feature>
<feature type="region of interest" description="Disordered" evidence="1">
    <location>
        <begin position="91"/>
        <end position="117"/>
    </location>
</feature>
<evidence type="ECO:0000313" key="2">
    <source>
        <dbReference type="EMBL" id="RKP40190.1"/>
    </source>
</evidence>
<keyword evidence="3" id="KW-1185">Reference proteome</keyword>
<name>A0A4Q0A4L0_9FUNG</name>
<dbReference type="EMBL" id="ML002220">
    <property type="protein sequence ID" value="RKP40190.1"/>
    <property type="molecule type" value="Genomic_DNA"/>
</dbReference>
<evidence type="ECO:0000256" key="1">
    <source>
        <dbReference type="SAM" id="MobiDB-lite"/>
    </source>
</evidence>
<proteinExistence type="predicted"/>
<organism evidence="2 3">
    <name type="scientific">Dimargaris cristalligena</name>
    <dbReference type="NCBI Taxonomy" id="215637"/>
    <lineage>
        <taxon>Eukaryota</taxon>
        <taxon>Fungi</taxon>
        <taxon>Fungi incertae sedis</taxon>
        <taxon>Zoopagomycota</taxon>
        <taxon>Kickxellomycotina</taxon>
        <taxon>Dimargaritomycetes</taxon>
        <taxon>Dimargaritales</taxon>
        <taxon>Dimargaritaceae</taxon>
        <taxon>Dimargaris</taxon>
    </lineage>
</organism>
<dbReference type="Proteomes" id="UP000268162">
    <property type="component" value="Unassembled WGS sequence"/>
</dbReference>
<gene>
    <name evidence="2" type="ORF">BJ085DRAFT_37620</name>
</gene>
<reference evidence="3" key="1">
    <citation type="journal article" date="2018" name="Nat. Microbiol.">
        <title>Leveraging single-cell genomics to expand the fungal tree of life.</title>
        <authorList>
            <person name="Ahrendt S.R."/>
            <person name="Quandt C.A."/>
            <person name="Ciobanu D."/>
            <person name="Clum A."/>
            <person name="Salamov A."/>
            <person name="Andreopoulos B."/>
            <person name="Cheng J.F."/>
            <person name="Woyke T."/>
            <person name="Pelin A."/>
            <person name="Henrissat B."/>
            <person name="Reynolds N.K."/>
            <person name="Benny G.L."/>
            <person name="Smith M.E."/>
            <person name="James T.Y."/>
            <person name="Grigoriev I.V."/>
        </authorList>
    </citation>
    <scope>NUCLEOTIDE SEQUENCE [LARGE SCALE GENOMIC DNA]</scope>
    <source>
        <strain evidence="3">RSA 468</strain>
    </source>
</reference>
<dbReference type="AlphaFoldDB" id="A0A4Q0A4L0"/>
<protein>
    <submittedName>
        <fullName evidence="2">Uncharacterized protein</fullName>
    </submittedName>
</protein>
<accession>A0A4Q0A4L0</accession>